<dbReference type="RefSeq" id="WP_057638961.1">
    <property type="nucleotide sequence ID" value="NZ_LDJM01000045.1"/>
</dbReference>
<dbReference type="Pfam" id="PF09995">
    <property type="entry name" value="MPAB_Lcp_cat"/>
    <property type="match status" value="1"/>
</dbReference>
<dbReference type="PANTHER" id="PTHR36151:SF3">
    <property type="entry name" value="ER-BOUND OXYGENASE MPAB_MPAB'_RUBBER OXYGENASE CATALYTIC DOMAIN-CONTAINING PROTEIN"/>
    <property type="match status" value="1"/>
</dbReference>
<dbReference type="Proteomes" id="UP000050956">
    <property type="component" value="Unassembled WGS sequence"/>
</dbReference>
<evidence type="ECO:0000313" key="3">
    <source>
        <dbReference type="Proteomes" id="UP000050956"/>
    </source>
</evidence>
<dbReference type="AlphaFoldDB" id="A0A0R0CWY0"/>
<dbReference type="GO" id="GO:0016491">
    <property type="term" value="F:oxidoreductase activity"/>
    <property type="evidence" value="ECO:0007669"/>
    <property type="project" value="InterPro"/>
</dbReference>
<dbReference type="EMBL" id="LDJM01000045">
    <property type="protein sequence ID" value="KRG74268.1"/>
    <property type="molecule type" value="Genomic_DNA"/>
</dbReference>
<keyword evidence="3" id="KW-1185">Reference proteome</keyword>
<dbReference type="InterPro" id="IPR018713">
    <property type="entry name" value="MPAB/Lcp_cat_dom"/>
</dbReference>
<comment type="caution">
    <text evidence="2">The sequence shown here is derived from an EMBL/GenBank/DDBJ whole genome shotgun (WGS) entry which is preliminary data.</text>
</comment>
<name>A0A0R0CWY0_9GAMM</name>
<reference evidence="2 3" key="1">
    <citation type="submission" date="2015-05" db="EMBL/GenBank/DDBJ databases">
        <title>Genome sequencing and analysis of members of genus Stenotrophomonas.</title>
        <authorList>
            <person name="Patil P.P."/>
            <person name="Midha S."/>
            <person name="Patil P.B."/>
        </authorList>
    </citation>
    <scope>NUCLEOTIDE SEQUENCE [LARGE SCALE GENOMIC DNA]</scope>
    <source>
        <strain evidence="2 3">DSM 24757</strain>
    </source>
</reference>
<dbReference type="OrthoDB" id="3422701at2"/>
<dbReference type="PANTHER" id="PTHR36151">
    <property type="entry name" value="BLR2777 PROTEIN"/>
    <property type="match status" value="1"/>
</dbReference>
<proteinExistence type="predicted"/>
<evidence type="ECO:0000313" key="2">
    <source>
        <dbReference type="EMBL" id="KRG74268.1"/>
    </source>
</evidence>
<organism evidence="2 3">
    <name type="scientific">Stenotrophomonas ginsengisoli</name>
    <dbReference type="NCBI Taxonomy" id="336566"/>
    <lineage>
        <taxon>Bacteria</taxon>
        <taxon>Pseudomonadati</taxon>
        <taxon>Pseudomonadota</taxon>
        <taxon>Gammaproteobacteria</taxon>
        <taxon>Lysobacterales</taxon>
        <taxon>Lysobacteraceae</taxon>
        <taxon>Stenotrophomonas</taxon>
    </lineage>
</organism>
<gene>
    <name evidence="2" type="ORF">ABB30_14190</name>
</gene>
<protein>
    <recommendedName>
        <fullName evidence="1">ER-bound oxygenase mpaB/mpaB'/Rubber oxygenase catalytic domain-containing protein</fullName>
    </recommendedName>
</protein>
<accession>A0A0R0CWY0</accession>
<dbReference type="PATRIC" id="fig|336566.3.peg.2407"/>
<evidence type="ECO:0000259" key="1">
    <source>
        <dbReference type="Pfam" id="PF09995"/>
    </source>
</evidence>
<sequence>MQAIIPPPVTLASINREAYIYLGAGAAVAWQLALPGVGRGVARHSQTLQRPLSRLRATMAYIYAVSLGTDADRAAIANHVNRAHRPVQGEGYSAFDRDLQLWVAATLYQGALQMHEWFVGPVPLASREPLYRQAWAFGRVLQVRDTQWPPNHQAFAQWWQGQQARLAVEPEVREYLHALLDGRHAPWYLKPALPLQSFVTRALLPKHLRQLFALPWSERDQHRWQRLHHWAPRLYWKLPAWLRHWPANHYLRKQHQQR</sequence>
<feature type="domain" description="ER-bound oxygenase mpaB/mpaB'/Rubber oxygenase catalytic" evidence="1">
    <location>
        <begin position="16"/>
        <end position="231"/>
    </location>
</feature>